<organism evidence="4 5">
    <name type="scientific">Parapedobacter indicus</name>
    <dbReference type="NCBI Taxonomy" id="1477437"/>
    <lineage>
        <taxon>Bacteria</taxon>
        <taxon>Pseudomonadati</taxon>
        <taxon>Bacteroidota</taxon>
        <taxon>Sphingobacteriia</taxon>
        <taxon>Sphingobacteriales</taxon>
        <taxon>Sphingobacteriaceae</taxon>
        <taxon>Parapedobacter</taxon>
    </lineage>
</organism>
<keyword evidence="1" id="KW-1133">Transmembrane helix</keyword>
<dbReference type="GO" id="GO:0016989">
    <property type="term" value="F:sigma factor antagonist activity"/>
    <property type="evidence" value="ECO:0007669"/>
    <property type="project" value="TreeGrafter"/>
</dbReference>
<dbReference type="PANTHER" id="PTHR30273">
    <property type="entry name" value="PERIPLASMIC SIGNAL SENSOR AND SIGMA FACTOR ACTIVATOR FECR-RELATED"/>
    <property type="match status" value="1"/>
</dbReference>
<evidence type="ECO:0000313" key="5">
    <source>
        <dbReference type="Proteomes" id="UP000198670"/>
    </source>
</evidence>
<dbReference type="AlphaFoldDB" id="A0A1I3CGF3"/>
<protein>
    <submittedName>
        <fullName evidence="4">FecR family protein</fullName>
    </submittedName>
</protein>
<feature type="domain" description="FecR protein" evidence="2">
    <location>
        <begin position="124"/>
        <end position="216"/>
    </location>
</feature>
<dbReference type="EMBL" id="FOQO01000001">
    <property type="protein sequence ID" value="SFH73446.1"/>
    <property type="molecule type" value="Genomic_DNA"/>
</dbReference>
<dbReference type="Pfam" id="PF04773">
    <property type="entry name" value="FecR"/>
    <property type="match status" value="1"/>
</dbReference>
<evidence type="ECO:0000259" key="3">
    <source>
        <dbReference type="Pfam" id="PF16344"/>
    </source>
</evidence>
<feature type="domain" description="Protein FecR C-terminal" evidence="3">
    <location>
        <begin position="295"/>
        <end position="359"/>
    </location>
</feature>
<dbReference type="PANTHER" id="PTHR30273:SF2">
    <property type="entry name" value="PROTEIN FECR"/>
    <property type="match status" value="1"/>
</dbReference>
<keyword evidence="1" id="KW-0812">Transmembrane</keyword>
<dbReference type="InterPro" id="IPR006860">
    <property type="entry name" value="FecR"/>
</dbReference>
<evidence type="ECO:0000259" key="2">
    <source>
        <dbReference type="Pfam" id="PF04773"/>
    </source>
</evidence>
<reference evidence="4 5" key="1">
    <citation type="submission" date="2016-10" db="EMBL/GenBank/DDBJ databases">
        <authorList>
            <person name="de Groot N.N."/>
        </authorList>
    </citation>
    <scope>NUCLEOTIDE SEQUENCE [LARGE SCALE GENOMIC DNA]</scope>
    <source>
        <strain evidence="4 5">RK1</strain>
    </source>
</reference>
<dbReference type="Pfam" id="PF16344">
    <property type="entry name" value="FecR_C"/>
    <property type="match status" value="1"/>
</dbReference>
<dbReference type="Gene3D" id="3.55.50.30">
    <property type="match status" value="1"/>
</dbReference>
<proteinExistence type="predicted"/>
<dbReference type="Gene3D" id="2.60.120.1440">
    <property type="match status" value="1"/>
</dbReference>
<evidence type="ECO:0000256" key="1">
    <source>
        <dbReference type="SAM" id="Phobius"/>
    </source>
</evidence>
<dbReference type="InterPro" id="IPR032508">
    <property type="entry name" value="FecR_C"/>
</dbReference>
<accession>A0A1I3CGF3</accession>
<dbReference type="InterPro" id="IPR012373">
    <property type="entry name" value="Ferrdict_sens_TM"/>
</dbReference>
<sequence>MDKLDNIKSLIVNYLNGTISGSEYQQLKTWINLSDKNQLEFDRIREIWLASNLASEKFQFNSQAAFERFQEKNAIPLLRKTKKVALSYPWAAAILIVALLGGIALRHFVRSSVDGQTTVAYQEIIVPNGSRSKIRLPDSSTITINAGTTLRYSTDFGKKQRNIWLDGEAYFVVNKSPVPFIVHSGTVRIKAVGTEFNVRAYSTENKIETTLITGKVVVSDTSDLSNISGEVSLFPNQKLIVAKEMIASAANRDAREKSLIPKKKHQISKPTSNIIKEERVDPAPDISWKDDEWVIYRESLEELSVKLERRYNVDIVFVDEHLKSLRYNGTLPDQPLEQVLNLMSMVSPIRYTVQGKTVVFSENRYFKKP</sequence>
<dbReference type="RefSeq" id="WP_090622257.1">
    <property type="nucleotide sequence ID" value="NZ_FOQO01000001.1"/>
</dbReference>
<evidence type="ECO:0000313" key="4">
    <source>
        <dbReference type="EMBL" id="SFH73446.1"/>
    </source>
</evidence>
<name>A0A1I3CGF3_9SPHI</name>
<keyword evidence="5" id="KW-1185">Reference proteome</keyword>
<dbReference type="PIRSF" id="PIRSF018266">
    <property type="entry name" value="FecR"/>
    <property type="match status" value="1"/>
</dbReference>
<keyword evidence="1" id="KW-0472">Membrane</keyword>
<dbReference type="OrthoDB" id="676789at2"/>
<gene>
    <name evidence="4" type="ORF">SAMN05444682_10122</name>
</gene>
<feature type="transmembrane region" description="Helical" evidence="1">
    <location>
        <begin position="88"/>
        <end position="109"/>
    </location>
</feature>
<dbReference type="Proteomes" id="UP000198670">
    <property type="component" value="Unassembled WGS sequence"/>
</dbReference>
<dbReference type="STRING" id="1477437.SAMN05444682_10122"/>